<dbReference type="SUPFAM" id="SSF55031">
    <property type="entry name" value="Bacterial exopeptidase dimerisation domain"/>
    <property type="match status" value="1"/>
</dbReference>
<feature type="binding site" evidence="2">
    <location>
        <position position="174"/>
    </location>
    <ligand>
        <name>Mn(2+)</name>
        <dbReference type="ChEBI" id="CHEBI:29035"/>
        <label>2</label>
    </ligand>
</feature>
<dbReference type="GO" id="GO:0046872">
    <property type="term" value="F:metal ion binding"/>
    <property type="evidence" value="ECO:0007669"/>
    <property type="project" value="UniProtKB-KW"/>
</dbReference>
<evidence type="ECO:0000313" key="5">
    <source>
        <dbReference type="Proteomes" id="UP000034196"/>
    </source>
</evidence>
<comment type="caution">
    <text evidence="4">The sequence shown here is derived from an EMBL/GenBank/DDBJ whole genome shotgun (WGS) entry which is preliminary data.</text>
</comment>
<protein>
    <submittedName>
        <fullName evidence="4">Amidohydrolase</fullName>
    </submittedName>
</protein>
<proteinExistence type="predicted"/>
<sequence>MADDPVLTDGPTLDDAFALADDLAELRRALHREPELGLFLPRTQRKVLDALAGLPLEITTGERLSSVTAVLRGGRPGPAVLLRADMDALPVTEDTGLPYASTVPGVMHACGHDLHTAGLVGAARLLAARREELAGDVVLMFQPGEEGDGGAGIMIEEGVLDAAGRRVAAAYGLHVFSTQLPLGVAATRAGTFLAASDAFDAVVTGRGGHGSMPHLTRDPLVAACEMVTALQTRIAREIDVNDPAVITVGALHAGDARNVVPGRAEFRATVRTYSEAGRVAAQALVERTLKGIALAHGVEVDVDYRRQYPPTVNSAREAAFALETARELFGPHAAVEAPTPVSGSEDFSFLLERVPGAFVGIGACPPGTDPATAPVNHSPQAVFDDAVLPAQAALLARLATGALARYADGPGDGSSVRSPAAGRAA</sequence>
<dbReference type="Gene3D" id="3.30.70.360">
    <property type="match status" value="1"/>
</dbReference>
<dbReference type="EMBL" id="LAVA02000015">
    <property type="protein sequence ID" value="OIJ68644.1"/>
    <property type="molecule type" value="Genomic_DNA"/>
</dbReference>
<dbReference type="FunFam" id="3.30.70.360:FF:000001">
    <property type="entry name" value="N-acetyldiaminopimelate deacetylase"/>
    <property type="match status" value="1"/>
</dbReference>
<keyword evidence="2" id="KW-0479">Metal-binding</keyword>
<dbReference type="GO" id="GO:0050118">
    <property type="term" value="F:N-acetyldiaminopimelate deacetylase activity"/>
    <property type="evidence" value="ECO:0007669"/>
    <property type="project" value="UniProtKB-ARBA"/>
</dbReference>
<reference evidence="4" key="1">
    <citation type="submission" date="2016-10" db="EMBL/GenBank/DDBJ databases">
        <title>Genome sequence of Streptomyces mangrovisoli MUSC 149.</title>
        <authorList>
            <person name="Lee L.-H."/>
            <person name="Ser H.-L."/>
        </authorList>
    </citation>
    <scope>NUCLEOTIDE SEQUENCE [LARGE SCALE GENOMIC DNA]</scope>
    <source>
        <strain evidence="4">MUSC 149</strain>
    </source>
</reference>
<feature type="binding site" evidence="2">
    <location>
        <position position="112"/>
    </location>
    <ligand>
        <name>Mn(2+)</name>
        <dbReference type="ChEBI" id="CHEBI:29035"/>
        <label>2</label>
    </ligand>
</feature>
<accession>A0A1J4P4E8</accession>
<evidence type="ECO:0000259" key="3">
    <source>
        <dbReference type="Pfam" id="PF07687"/>
    </source>
</evidence>
<dbReference type="AlphaFoldDB" id="A0A1J4P4E8"/>
<name>A0A1J4P4E8_9ACTN</name>
<organism evidence="4 5">
    <name type="scientific">Streptomyces mangrovisoli</name>
    <dbReference type="NCBI Taxonomy" id="1428628"/>
    <lineage>
        <taxon>Bacteria</taxon>
        <taxon>Bacillati</taxon>
        <taxon>Actinomycetota</taxon>
        <taxon>Actinomycetes</taxon>
        <taxon>Kitasatosporales</taxon>
        <taxon>Streptomycetaceae</taxon>
        <taxon>Streptomyces</taxon>
    </lineage>
</organism>
<gene>
    <name evidence="4" type="ORF">WN71_006995</name>
</gene>
<dbReference type="Proteomes" id="UP000034196">
    <property type="component" value="Unassembled WGS sequence"/>
</dbReference>
<dbReference type="PANTHER" id="PTHR11014:SF63">
    <property type="entry name" value="METALLOPEPTIDASE, PUTATIVE (AFU_ORTHOLOGUE AFUA_6G09600)-RELATED"/>
    <property type="match status" value="1"/>
</dbReference>
<dbReference type="NCBIfam" id="TIGR01891">
    <property type="entry name" value="amidohydrolases"/>
    <property type="match status" value="1"/>
</dbReference>
<dbReference type="InterPro" id="IPR011650">
    <property type="entry name" value="Peptidase_M20_dimer"/>
</dbReference>
<keyword evidence="2" id="KW-0464">Manganese</keyword>
<feature type="domain" description="Peptidase M20 dimerisation" evidence="3">
    <location>
        <begin position="201"/>
        <end position="290"/>
    </location>
</feature>
<dbReference type="Pfam" id="PF07687">
    <property type="entry name" value="M20_dimer"/>
    <property type="match status" value="1"/>
</dbReference>
<evidence type="ECO:0000256" key="2">
    <source>
        <dbReference type="PIRSR" id="PIRSR005962-1"/>
    </source>
</evidence>
<dbReference type="CDD" id="cd03886">
    <property type="entry name" value="M20_Acy1"/>
    <property type="match status" value="1"/>
</dbReference>
<dbReference type="PANTHER" id="PTHR11014">
    <property type="entry name" value="PEPTIDASE M20 FAMILY MEMBER"/>
    <property type="match status" value="1"/>
</dbReference>
<dbReference type="InterPro" id="IPR002933">
    <property type="entry name" value="Peptidase_M20"/>
</dbReference>
<dbReference type="Pfam" id="PF01546">
    <property type="entry name" value="Peptidase_M20"/>
    <property type="match status" value="1"/>
</dbReference>
<dbReference type="STRING" id="1428628.WN71_006995"/>
<keyword evidence="1" id="KW-0378">Hydrolase</keyword>
<feature type="binding site" evidence="2">
    <location>
        <position position="377"/>
    </location>
    <ligand>
        <name>Mn(2+)</name>
        <dbReference type="ChEBI" id="CHEBI:29035"/>
        <label>2</label>
    </ligand>
</feature>
<dbReference type="Gene3D" id="3.40.630.10">
    <property type="entry name" value="Zn peptidases"/>
    <property type="match status" value="1"/>
</dbReference>
<feature type="binding site" evidence="2">
    <location>
        <position position="146"/>
    </location>
    <ligand>
        <name>Mn(2+)</name>
        <dbReference type="ChEBI" id="CHEBI:29035"/>
        <label>2</label>
    </ligand>
</feature>
<dbReference type="PIRSF" id="PIRSF005962">
    <property type="entry name" value="Pept_M20D_amidohydro"/>
    <property type="match status" value="1"/>
</dbReference>
<evidence type="ECO:0000256" key="1">
    <source>
        <dbReference type="ARBA" id="ARBA00022801"/>
    </source>
</evidence>
<dbReference type="SUPFAM" id="SSF53187">
    <property type="entry name" value="Zn-dependent exopeptidases"/>
    <property type="match status" value="1"/>
</dbReference>
<dbReference type="InterPro" id="IPR017439">
    <property type="entry name" value="Amidohydrolase"/>
</dbReference>
<comment type="cofactor">
    <cofactor evidence="2">
        <name>Mn(2+)</name>
        <dbReference type="ChEBI" id="CHEBI:29035"/>
    </cofactor>
    <text evidence="2">The Mn(2+) ion enhances activity.</text>
</comment>
<dbReference type="InterPro" id="IPR036264">
    <property type="entry name" value="Bact_exopeptidase_dim_dom"/>
</dbReference>
<feature type="binding site" evidence="2">
    <location>
        <position position="110"/>
    </location>
    <ligand>
        <name>Mn(2+)</name>
        <dbReference type="ChEBI" id="CHEBI:29035"/>
        <label>2</label>
    </ligand>
</feature>
<dbReference type="GO" id="GO:0019877">
    <property type="term" value="P:diaminopimelate biosynthetic process"/>
    <property type="evidence" value="ECO:0007669"/>
    <property type="project" value="UniProtKB-ARBA"/>
</dbReference>
<keyword evidence="5" id="KW-1185">Reference proteome</keyword>
<evidence type="ECO:0000313" key="4">
    <source>
        <dbReference type="EMBL" id="OIJ68644.1"/>
    </source>
</evidence>